<gene>
    <name evidence="1" type="ORF">EJB05_49369</name>
</gene>
<evidence type="ECO:0000313" key="1">
    <source>
        <dbReference type="EMBL" id="TVU06170.1"/>
    </source>
</evidence>
<dbReference type="AlphaFoldDB" id="A0A5J9T473"/>
<sequence length="56" mass="6031">MEEVRAVASHQKFLKHCVKSTHSSVGGRTMLNWEQGLALCTAHAPGASWNPGRGSL</sequence>
<dbReference type="Gramene" id="TVU06170">
    <property type="protein sequence ID" value="TVU06170"/>
    <property type="gene ID" value="EJB05_49369"/>
</dbReference>
<keyword evidence="2" id="KW-1185">Reference proteome</keyword>
<dbReference type="Proteomes" id="UP000324897">
    <property type="component" value="Unassembled WGS sequence"/>
</dbReference>
<reference evidence="1 2" key="1">
    <citation type="journal article" date="2019" name="Sci. Rep.">
        <title>A high-quality genome of Eragrostis curvula grass provides insights into Poaceae evolution and supports new strategies to enhance forage quality.</title>
        <authorList>
            <person name="Carballo J."/>
            <person name="Santos B.A.C.M."/>
            <person name="Zappacosta D."/>
            <person name="Garbus I."/>
            <person name="Selva J.P."/>
            <person name="Gallo C.A."/>
            <person name="Diaz A."/>
            <person name="Albertini E."/>
            <person name="Caccamo M."/>
            <person name="Echenique V."/>
        </authorList>
    </citation>
    <scope>NUCLEOTIDE SEQUENCE [LARGE SCALE GENOMIC DNA]</scope>
    <source>
        <strain evidence="2">cv. Victoria</strain>
        <tissue evidence="1">Leaf</tissue>
    </source>
</reference>
<proteinExistence type="predicted"/>
<dbReference type="EMBL" id="RWGY01000051">
    <property type="protein sequence ID" value="TVU06170.1"/>
    <property type="molecule type" value="Genomic_DNA"/>
</dbReference>
<accession>A0A5J9T473</accession>
<protein>
    <submittedName>
        <fullName evidence="1">Uncharacterized protein</fullName>
    </submittedName>
</protein>
<evidence type="ECO:0000313" key="2">
    <source>
        <dbReference type="Proteomes" id="UP000324897"/>
    </source>
</evidence>
<comment type="caution">
    <text evidence="1">The sequence shown here is derived from an EMBL/GenBank/DDBJ whole genome shotgun (WGS) entry which is preliminary data.</text>
</comment>
<name>A0A5J9T473_9POAL</name>
<feature type="non-terminal residue" evidence="1">
    <location>
        <position position="56"/>
    </location>
</feature>
<organism evidence="1 2">
    <name type="scientific">Eragrostis curvula</name>
    <name type="common">weeping love grass</name>
    <dbReference type="NCBI Taxonomy" id="38414"/>
    <lineage>
        <taxon>Eukaryota</taxon>
        <taxon>Viridiplantae</taxon>
        <taxon>Streptophyta</taxon>
        <taxon>Embryophyta</taxon>
        <taxon>Tracheophyta</taxon>
        <taxon>Spermatophyta</taxon>
        <taxon>Magnoliopsida</taxon>
        <taxon>Liliopsida</taxon>
        <taxon>Poales</taxon>
        <taxon>Poaceae</taxon>
        <taxon>PACMAD clade</taxon>
        <taxon>Chloridoideae</taxon>
        <taxon>Eragrostideae</taxon>
        <taxon>Eragrostidinae</taxon>
        <taxon>Eragrostis</taxon>
    </lineage>
</organism>